<dbReference type="SUPFAM" id="SSF51120">
    <property type="entry name" value="beta-Roll"/>
    <property type="match status" value="1"/>
</dbReference>
<dbReference type="InterPro" id="IPR018511">
    <property type="entry name" value="Hemolysin-typ_Ca-bd_CS"/>
</dbReference>
<accession>A0A6F8X996</accession>
<sequence>MAIQGFDKEFYLNAKLAQLQNDSATAADWAGKDAAFLEARFSAVGLTAEQHYEQYGYQEDLAPNAFFNPAEYIRAKATAMFNDTDSTYLTIDAAAEAFVNLWGGNVYNHYLQYGEDEGINPSNSFDVSGYYEAKLAQLQAEGNTEITTVEQVKEAFEAAGLTALEHFLTYGQTEEGLSAPAVPADEQVNVDTSVPGQVFTLTAGADNLTGTANDDTFVGSEVAAPTATDTWTAGDKIDGGLGNDTFNVVEASAITVPTGATVTNVENVNLQSGSSINVDTTSSFSGLTALKTTTSNATQDVTAAATTNVTAIASARSADAVTINGGKDVSVTATGTVAGGNISIGNTTAAKGAVTVSETITGAGTFTSGAINVKGGTTVNTTTTATNSNLTGTTVTQGDVTVTGTADTTAATVKQSANVAAVTAASNATETATFTFADITAGAGGTSTLSIAGRVITVNANATATAADIATAFATGVTTGNANVTTAGLTGYTSAAGTGTNVVFTSTTANTNVADLSATAGGTGTVPAAPAATISQGSAATAGVGGIAAGDVSVTDVNAASTTAAGTITTVSLENFDAATVNSGALTTLNLAGKGASVDASTLGALTTAANTSLAVNTNGLTTTGAVTIDSDITTVNVASTTAKSTIASLVASGAKSINVSGDAVLAVSANTLGALTDVTVTNTAGFQLGGSAINTAATFTGGAGADAVSLGATTKAITMGAGNDTVTSAGLVGTGGSVAAGDGNDTIVMTSAQAAVADNDATFNSKFTGFETLKVSDQLGAVTLNLTGINAVSTVELAAGGAGSTSIISNLANNGTVKLTANSTEFAVQVKDATFNAADVLNLDLSKAGVLAAGTITAAGVETVNITSADAVAAGSAANVNTMTLTAADATSITVSGNNGIDLSSSAAAKVTSFDASGVVGNGAADTAANLAVSYTSDNNTASASVSITGGAGNDVLIGNAAKDTIVGGAGNDQITGGAGIDTLTGGAGRDTFKFAAGDAGITGAEKITDFALGLNGDTIDLAATGIVANQTATNVTAQISGAVDVTATVKDGILTIGGADAALVDSLGEFKSVFESVDGVGADSAAFVFGGNTYVISDSGTTVEDIIQLTGVTNATSLATTAAEGAILIG</sequence>
<organism evidence="2 3">
    <name type="scientific">Vreelandella aquamarina</name>
    <dbReference type="NCBI Taxonomy" id="77097"/>
    <lineage>
        <taxon>Bacteria</taxon>
        <taxon>Pseudomonadati</taxon>
        <taxon>Pseudomonadota</taxon>
        <taxon>Gammaproteobacteria</taxon>
        <taxon>Oceanospirillales</taxon>
        <taxon>Halomonadaceae</taxon>
        <taxon>Vreelandella</taxon>
    </lineage>
</organism>
<dbReference type="Proteomes" id="UP000501053">
    <property type="component" value="Chromosome"/>
</dbReference>
<gene>
    <name evidence="2" type="primary">rsaA</name>
    <name evidence="2" type="ORF">HMEPL2_11570</name>
</gene>
<evidence type="ECO:0000256" key="1">
    <source>
        <dbReference type="ARBA" id="ARBA00022837"/>
    </source>
</evidence>
<dbReference type="GO" id="GO:0005509">
    <property type="term" value="F:calcium ion binding"/>
    <property type="evidence" value="ECO:0007669"/>
    <property type="project" value="InterPro"/>
</dbReference>
<keyword evidence="3" id="KW-1185">Reference proteome</keyword>
<dbReference type="InterPro" id="IPR011049">
    <property type="entry name" value="Serralysin-like_metalloprot_C"/>
</dbReference>
<dbReference type="Pfam" id="PF00353">
    <property type="entry name" value="HemolysinCabind"/>
    <property type="match status" value="2"/>
</dbReference>
<dbReference type="AlphaFoldDB" id="A0A6F8X996"/>
<dbReference type="EMBL" id="AP022869">
    <property type="protein sequence ID" value="BCB70806.1"/>
    <property type="molecule type" value="Genomic_DNA"/>
</dbReference>
<dbReference type="PROSITE" id="PS00330">
    <property type="entry name" value="HEMOLYSIN_CALCIUM"/>
    <property type="match status" value="2"/>
</dbReference>
<reference evidence="2 3" key="1">
    <citation type="submission" date="2020-03" db="EMBL/GenBank/DDBJ databases">
        <title>Complete Genome Sequence of Halomonas meridiana strain Eplume2, isolated from hydrothermal-plume in the north east Pacific Ocean.</title>
        <authorList>
            <person name="Kurihara Y."/>
            <person name="Kawai S."/>
            <person name="Sakai A."/>
            <person name="Galipon J."/>
            <person name="Arakawa K."/>
        </authorList>
    </citation>
    <scope>NUCLEOTIDE SEQUENCE [LARGE SCALE GENOMIC DNA]</scope>
    <source>
        <strain evidence="2 3">Eplume2</strain>
    </source>
</reference>
<name>A0A6F8X996_9GAMM</name>
<dbReference type="PRINTS" id="PR00313">
    <property type="entry name" value="CABNDNGRPT"/>
</dbReference>
<dbReference type="InterPro" id="IPR001343">
    <property type="entry name" value="Hemolysn_Ca-bd"/>
</dbReference>
<evidence type="ECO:0000313" key="3">
    <source>
        <dbReference type="Proteomes" id="UP000501053"/>
    </source>
</evidence>
<keyword evidence="1" id="KW-0106">Calcium</keyword>
<protein>
    <submittedName>
        <fullName evidence="2">S-layer protein</fullName>
    </submittedName>
</protein>
<evidence type="ECO:0000313" key="2">
    <source>
        <dbReference type="EMBL" id="BCB70806.1"/>
    </source>
</evidence>
<proteinExistence type="predicted"/>
<dbReference type="RefSeq" id="WP_172514699.1">
    <property type="nucleotide sequence ID" value="NZ_AP022869.1"/>
</dbReference>
<dbReference type="Gene3D" id="2.150.10.10">
    <property type="entry name" value="Serralysin-like metalloprotease, C-terminal"/>
    <property type="match status" value="1"/>
</dbReference>